<feature type="transmembrane region" description="Helical" evidence="1">
    <location>
        <begin position="20"/>
        <end position="43"/>
    </location>
</feature>
<dbReference type="OrthoDB" id="8255275at2"/>
<dbReference type="RefSeq" id="WP_142902780.1">
    <property type="nucleotide sequence ID" value="NZ_ML660088.1"/>
</dbReference>
<sequence length="223" mass="26004">MTSMIPWWKFSVPNYRWSHWVPYIDGWIPKIAFTVPIVGYLLIFNDQIADVLKFQQLTEQEARSAELSAVTRLRLLYFGLVSLGVSNFIYRLRKPTLFAYGTNEYSFIKEGLQVFTYREFLQFYKLIQRDGNKNYDSEWGRFEHEVGALSRKNEISKSVNWEEAKRSNGNVLTEILMHTFLQNDRTNLKSLTACLVLSTIGYIFLAIPSADIFLKVVISTLPF</sequence>
<evidence type="ECO:0000313" key="2">
    <source>
        <dbReference type="EMBL" id="TQV85232.1"/>
    </source>
</evidence>
<keyword evidence="3" id="KW-1185">Reference proteome</keyword>
<evidence type="ECO:0000256" key="1">
    <source>
        <dbReference type="SAM" id="Phobius"/>
    </source>
</evidence>
<accession>A0A545U6Z1</accession>
<comment type="caution">
    <text evidence="2">The sequence shown here is derived from an EMBL/GenBank/DDBJ whole genome shotgun (WGS) entry which is preliminary data.</text>
</comment>
<name>A0A545U6Z1_9GAMM</name>
<evidence type="ECO:0000313" key="3">
    <source>
        <dbReference type="Proteomes" id="UP000319732"/>
    </source>
</evidence>
<keyword evidence="1" id="KW-0812">Transmembrane</keyword>
<dbReference type="Proteomes" id="UP000319732">
    <property type="component" value="Unassembled WGS sequence"/>
</dbReference>
<protein>
    <submittedName>
        <fullName evidence="2">Uncharacterized protein</fullName>
    </submittedName>
</protein>
<feature type="transmembrane region" description="Helical" evidence="1">
    <location>
        <begin position="190"/>
        <end position="214"/>
    </location>
</feature>
<keyword evidence="1" id="KW-1133">Transmembrane helix</keyword>
<dbReference type="EMBL" id="VHSG01000004">
    <property type="protein sequence ID" value="TQV85232.1"/>
    <property type="molecule type" value="Genomic_DNA"/>
</dbReference>
<reference evidence="2 3" key="1">
    <citation type="submission" date="2019-06" db="EMBL/GenBank/DDBJ databases">
        <title>Whole genome sequence for Cellvibrionaceae sp. R142.</title>
        <authorList>
            <person name="Wang G."/>
        </authorList>
    </citation>
    <scope>NUCLEOTIDE SEQUENCE [LARGE SCALE GENOMIC DNA]</scope>
    <source>
        <strain evidence="2 3">R142</strain>
    </source>
</reference>
<gene>
    <name evidence="2" type="ORF">FKG94_03310</name>
</gene>
<keyword evidence="1" id="KW-0472">Membrane</keyword>
<dbReference type="AlphaFoldDB" id="A0A545U6Z1"/>
<organism evidence="2 3">
    <name type="scientific">Exilibacterium tricleocarpae</name>
    <dbReference type="NCBI Taxonomy" id="2591008"/>
    <lineage>
        <taxon>Bacteria</taxon>
        <taxon>Pseudomonadati</taxon>
        <taxon>Pseudomonadota</taxon>
        <taxon>Gammaproteobacteria</taxon>
        <taxon>Cellvibrionales</taxon>
        <taxon>Cellvibrionaceae</taxon>
        <taxon>Exilibacterium</taxon>
    </lineage>
</organism>
<proteinExistence type="predicted"/>